<reference evidence="7 8" key="1">
    <citation type="journal article" date="2018" name="Nat. Ecol. Evol.">
        <title>Shark genomes provide insights into elasmobranch evolution and the origin of vertebrates.</title>
        <authorList>
            <person name="Hara Y"/>
            <person name="Yamaguchi K"/>
            <person name="Onimaru K"/>
            <person name="Kadota M"/>
            <person name="Koyanagi M"/>
            <person name="Keeley SD"/>
            <person name="Tatsumi K"/>
            <person name="Tanaka K"/>
            <person name="Motone F"/>
            <person name="Kageyama Y"/>
            <person name="Nozu R"/>
            <person name="Adachi N"/>
            <person name="Nishimura O"/>
            <person name="Nakagawa R"/>
            <person name="Tanegashima C"/>
            <person name="Kiyatake I"/>
            <person name="Matsumoto R"/>
            <person name="Murakumo K"/>
            <person name="Nishida K"/>
            <person name="Terakita A"/>
            <person name="Kuratani S"/>
            <person name="Sato K"/>
            <person name="Hyodo S Kuraku.S."/>
        </authorList>
    </citation>
    <scope>NUCLEOTIDE SEQUENCE [LARGE SCALE GENOMIC DNA]</scope>
</reference>
<evidence type="ECO:0000256" key="2">
    <source>
        <dbReference type="ARBA" id="ARBA00022448"/>
    </source>
</evidence>
<keyword evidence="5" id="KW-0676">Redox-active center</keyword>
<name>A0A401PYA0_SCYTO</name>
<dbReference type="InterPro" id="IPR014025">
    <property type="entry name" value="Glutaredoxin_subgr"/>
</dbReference>
<gene>
    <name evidence="7" type="ORF">scyTo_0020070</name>
</gene>
<comment type="function">
    <text evidence="1">Has a glutathione-disulfide oxidoreductase activity in the presence of NADPH and glutathione reductase. Reduces low molecular weight disulfides and proteins.</text>
</comment>
<dbReference type="InterPro" id="IPR036249">
    <property type="entry name" value="Thioredoxin-like_sf"/>
</dbReference>
<dbReference type="Proteomes" id="UP000288216">
    <property type="component" value="Unassembled WGS sequence"/>
</dbReference>
<keyword evidence="2" id="KW-0813">Transport</keyword>
<dbReference type="GO" id="GO:0015038">
    <property type="term" value="F:glutathione disulfide oxidoreductase activity"/>
    <property type="evidence" value="ECO:0007669"/>
    <property type="project" value="TreeGrafter"/>
</dbReference>
<organism evidence="7 8">
    <name type="scientific">Scyliorhinus torazame</name>
    <name type="common">Cloudy catshark</name>
    <name type="synonym">Catulus torazame</name>
    <dbReference type="NCBI Taxonomy" id="75743"/>
    <lineage>
        <taxon>Eukaryota</taxon>
        <taxon>Metazoa</taxon>
        <taxon>Chordata</taxon>
        <taxon>Craniata</taxon>
        <taxon>Vertebrata</taxon>
        <taxon>Chondrichthyes</taxon>
        <taxon>Elasmobranchii</taxon>
        <taxon>Galeomorphii</taxon>
        <taxon>Galeoidea</taxon>
        <taxon>Carcharhiniformes</taxon>
        <taxon>Scyliorhinidae</taxon>
        <taxon>Scyliorhinus</taxon>
    </lineage>
</organism>
<dbReference type="EMBL" id="BFAA01015679">
    <property type="protein sequence ID" value="GCB78127.1"/>
    <property type="molecule type" value="Genomic_DNA"/>
</dbReference>
<dbReference type="GO" id="GO:0005737">
    <property type="term" value="C:cytoplasm"/>
    <property type="evidence" value="ECO:0007669"/>
    <property type="project" value="TreeGrafter"/>
</dbReference>
<accession>A0A401PYA0</accession>
<dbReference type="AlphaFoldDB" id="A0A401PYA0"/>
<dbReference type="PRINTS" id="PR00160">
    <property type="entry name" value="GLUTAREDOXIN"/>
</dbReference>
<evidence type="ECO:0000256" key="5">
    <source>
        <dbReference type="ARBA" id="ARBA00023284"/>
    </source>
</evidence>
<feature type="domain" description="Glutaredoxin" evidence="6">
    <location>
        <begin position="26"/>
        <end position="87"/>
    </location>
</feature>
<dbReference type="PANTHER" id="PTHR45694:SF18">
    <property type="entry name" value="GLUTAREDOXIN-1-RELATED"/>
    <property type="match status" value="1"/>
</dbReference>
<keyword evidence="3" id="KW-0249">Electron transport</keyword>
<dbReference type="InterPro" id="IPR002109">
    <property type="entry name" value="Glutaredoxin"/>
</dbReference>
<dbReference type="Pfam" id="PF00462">
    <property type="entry name" value="Glutaredoxin"/>
    <property type="match status" value="1"/>
</dbReference>
<evidence type="ECO:0000256" key="4">
    <source>
        <dbReference type="ARBA" id="ARBA00023157"/>
    </source>
</evidence>
<dbReference type="CDD" id="cd03419">
    <property type="entry name" value="GRX_GRXh_1_2_like"/>
    <property type="match status" value="1"/>
</dbReference>
<evidence type="ECO:0000259" key="6">
    <source>
        <dbReference type="Pfam" id="PF00462"/>
    </source>
</evidence>
<dbReference type="PANTHER" id="PTHR45694">
    <property type="entry name" value="GLUTAREDOXIN 2"/>
    <property type="match status" value="1"/>
</dbReference>
<evidence type="ECO:0000256" key="3">
    <source>
        <dbReference type="ARBA" id="ARBA00022982"/>
    </source>
</evidence>
<dbReference type="PROSITE" id="PS00195">
    <property type="entry name" value="GLUTAREDOXIN_1"/>
    <property type="match status" value="1"/>
</dbReference>
<evidence type="ECO:0000313" key="7">
    <source>
        <dbReference type="EMBL" id="GCB78127.1"/>
    </source>
</evidence>
<dbReference type="STRING" id="75743.A0A401PYA0"/>
<dbReference type="OrthoDB" id="418495at2759"/>
<dbReference type="GO" id="GO:0034599">
    <property type="term" value="P:cellular response to oxidative stress"/>
    <property type="evidence" value="ECO:0007669"/>
    <property type="project" value="TreeGrafter"/>
</dbReference>
<dbReference type="PROSITE" id="PS51354">
    <property type="entry name" value="GLUTAREDOXIN_2"/>
    <property type="match status" value="1"/>
</dbReference>
<sequence length="124" mass="13928">MAPTGSSAAPEELKLRIQRLIDSNPVLVFSKSFCPFCKKVKELFSAMDIDIHVVELDLLEEGSNMQNVLQEMTGQKTVPSVFVNKAHLGGCDKTVQKPWSELCLTMEFALNGYFNFLGKCLVWR</sequence>
<dbReference type="SUPFAM" id="SSF52833">
    <property type="entry name" value="Thioredoxin-like"/>
    <property type="match status" value="1"/>
</dbReference>
<proteinExistence type="predicted"/>
<dbReference type="FunFam" id="3.40.30.10:FF:000093">
    <property type="entry name" value="Glutaredoxin 2"/>
    <property type="match status" value="1"/>
</dbReference>
<dbReference type="InterPro" id="IPR011767">
    <property type="entry name" value="GLR_AS"/>
</dbReference>
<evidence type="ECO:0000313" key="8">
    <source>
        <dbReference type="Proteomes" id="UP000288216"/>
    </source>
</evidence>
<dbReference type="NCBIfam" id="TIGR02180">
    <property type="entry name" value="GRX_euk"/>
    <property type="match status" value="1"/>
</dbReference>
<dbReference type="Gene3D" id="3.40.30.10">
    <property type="entry name" value="Glutaredoxin"/>
    <property type="match status" value="1"/>
</dbReference>
<keyword evidence="8" id="KW-1185">Reference proteome</keyword>
<comment type="caution">
    <text evidence="7">The sequence shown here is derived from an EMBL/GenBank/DDBJ whole genome shotgun (WGS) entry which is preliminary data.</text>
</comment>
<evidence type="ECO:0000256" key="1">
    <source>
        <dbReference type="ARBA" id="ARBA00002549"/>
    </source>
</evidence>
<keyword evidence="4" id="KW-1015">Disulfide bond</keyword>
<protein>
    <recommendedName>
        <fullName evidence="6">Glutaredoxin domain-containing protein</fullName>
    </recommendedName>
</protein>
<dbReference type="InterPro" id="IPR011899">
    <property type="entry name" value="Glutaredoxin_euk/vir"/>
</dbReference>